<comment type="similarity">
    <text evidence="1">Belongs to the ARG7 family.</text>
</comment>
<dbReference type="Proteomes" id="UP000315295">
    <property type="component" value="Unassembled WGS sequence"/>
</dbReference>
<evidence type="ECO:0000313" key="3">
    <source>
        <dbReference type="Proteomes" id="UP000315295"/>
    </source>
</evidence>
<dbReference type="PANTHER" id="PTHR31374:SF32">
    <property type="entry name" value="SAUR FAMILY PROTEIN"/>
    <property type="match status" value="1"/>
</dbReference>
<dbReference type="EMBL" id="VIEB01000067">
    <property type="protein sequence ID" value="TQE08692.1"/>
    <property type="molecule type" value="Genomic_DNA"/>
</dbReference>
<dbReference type="GO" id="GO:0009733">
    <property type="term" value="P:response to auxin"/>
    <property type="evidence" value="ECO:0007669"/>
    <property type="project" value="InterPro"/>
</dbReference>
<evidence type="ECO:0000256" key="1">
    <source>
        <dbReference type="ARBA" id="ARBA00006974"/>
    </source>
</evidence>
<dbReference type="AlphaFoldDB" id="A0A540NCC2"/>
<organism evidence="2 3">
    <name type="scientific">Malus baccata</name>
    <name type="common">Siberian crab apple</name>
    <name type="synonym">Pyrus baccata</name>
    <dbReference type="NCBI Taxonomy" id="106549"/>
    <lineage>
        <taxon>Eukaryota</taxon>
        <taxon>Viridiplantae</taxon>
        <taxon>Streptophyta</taxon>
        <taxon>Embryophyta</taxon>
        <taxon>Tracheophyta</taxon>
        <taxon>Spermatophyta</taxon>
        <taxon>Magnoliopsida</taxon>
        <taxon>eudicotyledons</taxon>
        <taxon>Gunneridae</taxon>
        <taxon>Pentapetalae</taxon>
        <taxon>rosids</taxon>
        <taxon>fabids</taxon>
        <taxon>Rosales</taxon>
        <taxon>Rosaceae</taxon>
        <taxon>Amygdaloideae</taxon>
        <taxon>Maleae</taxon>
        <taxon>Malus</taxon>
    </lineage>
</organism>
<evidence type="ECO:0008006" key="4">
    <source>
        <dbReference type="Google" id="ProtNLM"/>
    </source>
</evidence>
<name>A0A540NCC2_MALBA</name>
<evidence type="ECO:0000313" key="2">
    <source>
        <dbReference type="EMBL" id="TQE08692.1"/>
    </source>
</evidence>
<dbReference type="Pfam" id="PF02519">
    <property type="entry name" value="Auxin_inducible"/>
    <property type="match status" value="1"/>
</dbReference>
<protein>
    <recommendedName>
        <fullName evidence="4">Auxin-responsive protein</fullName>
    </recommendedName>
</protein>
<dbReference type="STRING" id="106549.A0A540NCC2"/>
<reference evidence="2 3" key="1">
    <citation type="journal article" date="2019" name="G3 (Bethesda)">
        <title>Sequencing of a Wild Apple (Malus baccata) Genome Unravels the Differences Between Cultivated and Wild Apple Species Regarding Disease Resistance and Cold Tolerance.</title>
        <authorList>
            <person name="Chen X."/>
        </authorList>
    </citation>
    <scope>NUCLEOTIDE SEQUENCE [LARGE SCALE GENOMIC DNA]</scope>
    <source>
        <strain evidence="3">cv. Shandingzi</strain>
        <tissue evidence="2">Leaves</tissue>
    </source>
</reference>
<proteinExistence type="inferred from homology"/>
<accession>A0A540NCC2</accession>
<dbReference type="InterPro" id="IPR003676">
    <property type="entry name" value="SAUR_fam"/>
</dbReference>
<dbReference type="PANTHER" id="PTHR31374">
    <property type="entry name" value="AUXIN-INDUCED PROTEIN-LIKE-RELATED"/>
    <property type="match status" value="1"/>
</dbReference>
<sequence>MGVRSSKVLSQLIGAPRGDTKRFMVHTTLLHHVEFSELLHRSAEEYGFPNDGVLRIPYEAKDFEEYLMIKRSKPKIYKVEPV</sequence>
<comment type="caution">
    <text evidence="2">The sequence shown here is derived from an EMBL/GenBank/DDBJ whole genome shotgun (WGS) entry which is preliminary data.</text>
</comment>
<gene>
    <name evidence="2" type="ORF">C1H46_005676</name>
</gene>
<keyword evidence="3" id="KW-1185">Reference proteome</keyword>